<proteinExistence type="predicted"/>
<evidence type="ECO:0000313" key="3">
    <source>
        <dbReference type="Proteomes" id="UP000015101"/>
    </source>
</evidence>
<gene>
    <name evidence="2" type="primary">20199758</name>
    <name evidence="1" type="ORF">HELRODRAFT_162791</name>
</gene>
<protein>
    <submittedName>
        <fullName evidence="1 2">Uncharacterized protein</fullName>
    </submittedName>
</protein>
<reference evidence="2" key="3">
    <citation type="submission" date="2015-06" db="UniProtKB">
        <authorList>
            <consortium name="EnsemblMetazoa"/>
        </authorList>
    </citation>
    <scope>IDENTIFICATION</scope>
</reference>
<name>T1ET58_HELRO</name>
<dbReference type="GeneID" id="20199758"/>
<dbReference type="InterPro" id="IPR040354">
    <property type="entry name" value="TCTN1-3"/>
</dbReference>
<dbReference type="EMBL" id="AMQM01001175">
    <property type="status" value="NOT_ANNOTATED_CDS"/>
    <property type="molecule type" value="Genomic_DNA"/>
</dbReference>
<evidence type="ECO:0000313" key="1">
    <source>
        <dbReference type="EMBL" id="ESN99273.1"/>
    </source>
</evidence>
<dbReference type="InParanoid" id="T1ET58"/>
<dbReference type="EnsemblMetazoa" id="HelroT162791">
    <property type="protein sequence ID" value="HelroP162791"/>
    <property type="gene ID" value="HelroG162791"/>
</dbReference>
<dbReference type="PANTHER" id="PTHR14611:SF2">
    <property type="entry name" value="TECTONIC"/>
    <property type="match status" value="1"/>
</dbReference>
<accession>T1ET58</accession>
<evidence type="ECO:0000313" key="2">
    <source>
        <dbReference type="EnsemblMetazoa" id="HelroP162791"/>
    </source>
</evidence>
<dbReference type="RefSeq" id="XP_009023140.1">
    <property type="nucleotide sequence ID" value="XM_009024892.1"/>
</dbReference>
<reference evidence="1 3" key="2">
    <citation type="journal article" date="2013" name="Nature">
        <title>Insights into bilaterian evolution from three spiralian genomes.</title>
        <authorList>
            <person name="Simakov O."/>
            <person name="Marletaz F."/>
            <person name="Cho S.J."/>
            <person name="Edsinger-Gonzales E."/>
            <person name="Havlak P."/>
            <person name="Hellsten U."/>
            <person name="Kuo D.H."/>
            <person name="Larsson T."/>
            <person name="Lv J."/>
            <person name="Arendt D."/>
            <person name="Savage R."/>
            <person name="Osoegawa K."/>
            <person name="de Jong P."/>
            <person name="Grimwood J."/>
            <person name="Chapman J.A."/>
            <person name="Shapiro H."/>
            <person name="Aerts A."/>
            <person name="Otillar R.P."/>
            <person name="Terry A.Y."/>
            <person name="Boore J.L."/>
            <person name="Grigoriev I.V."/>
            <person name="Lindberg D.R."/>
            <person name="Seaver E.C."/>
            <person name="Weisblat D.A."/>
            <person name="Putnam N.H."/>
            <person name="Rokhsar D.S."/>
        </authorList>
    </citation>
    <scope>NUCLEOTIDE SEQUENCE</scope>
</reference>
<dbReference type="CTD" id="20199758"/>
<reference evidence="3" key="1">
    <citation type="submission" date="2012-12" db="EMBL/GenBank/DDBJ databases">
        <authorList>
            <person name="Hellsten U."/>
            <person name="Grimwood J."/>
            <person name="Chapman J.A."/>
            <person name="Shapiro H."/>
            <person name="Aerts A."/>
            <person name="Otillar R.P."/>
            <person name="Terry A.Y."/>
            <person name="Boore J.L."/>
            <person name="Simakov O."/>
            <person name="Marletaz F."/>
            <person name="Cho S.-J."/>
            <person name="Edsinger-Gonzales E."/>
            <person name="Havlak P."/>
            <person name="Kuo D.-H."/>
            <person name="Larsson T."/>
            <person name="Lv J."/>
            <person name="Arendt D."/>
            <person name="Savage R."/>
            <person name="Osoegawa K."/>
            <person name="de Jong P."/>
            <person name="Lindberg D.R."/>
            <person name="Seaver E.C."/>
            <person name="Weisblat D.A."/>
            <person name="Putnam N.H."/>
            <person name="Grigoriev I.V."/>
            <person name="Rokhsar D.S."/>
        </authorList>
    </citation>
    <scope>NUCLEOTIDE SEQUENCE</scope>
</reference>
<dbReference type="KEGG" id="hro:HELRODRAFT_162791"/>
<dbReference type="HOGENOM" id="CLU_1379492_0_0_1"/>
<dbReference type="EMBL" id="KB097143">
    <property type="protein sequence ID" value="ESN99273.1"/>
    <property type="molecule type" value="Genomic_DNA"/>
</dbReference>
<dbReference type="Proteomes" id="UP000015101">
    <property type="component" value="Unassembled WGS sequence"/>
</dbReference>
<organism evidence="2 3">
    <name type="scientific">Helobdella robusta</name>
    <name type="common">Californian leech</name>
    <dbReference type="NCBI Taxonomy" id="6412"/>
    <lineage>
        <taxon>Eukaryota</taxon>
        <taxon>Metazoa</taxon>
        <taxon>Spiralia</taxon>
        <taxon>Lophotrochozoa</taxon>
        <taxon>Annelida</taxon>
        <taxon>Clitellata</taxon>
        <taxon>Hirudinea</taxon>
        <taxon>Rhynchobdellida</taxon>
        <taxon>Glossiphoniidae</taxon>
        <taxon>Helobdella</taxon>
    </lineage>
</organism>
<dbReference type="PANTHER" id="PTHR14611">
    <property type="entry name" value="TECTONIC FAMILY MEMBER"/>
    <property type="match status" value="1"/>
</dbReference>
<sequence>MFLLNRDANLPDLFTLPHLTSTCLPSSAVYLHDVNNTCLHPSDLLNQQNFRACIFHGNSMMVPSYYDNLIFIEVARAREQDLEIYEERLGHKQPDEQQRGTSLNASTCNVSPVYVNGTCVNVVKKVVYLVRYNSYGIELVHINVTLDDIDNQTTFPFSQNHVLLFRKENESLTSLVRSGNPGYDDDSLVILSAGSNDM</sequence>
<dbReference type="AlphaFoldDB" id="T1ET58"/>
<keyword evidence="3" id="KW-1185">Reference proteome</keyword>